<name>A0ABD0WVW8_UMBPY</name>
<evidence type="ECO:0000313" key="2">
    <source>
        <dbReference type="EMBL" id="KAL0969761.1"/>
    </source>
</evidence>
<proteinExistence type="predicted"/>
<evidence type="ECO:0000313" key="3">
    <source>
        <dbReference type="Proteomes" id="UP001557470"/>
    </source>
</evidence>
<feature type="region of interest" description="Disordered" evidence="1">
    <location>
        <begin position="36"/>
        <end position="59"/>
    </location>
</feature>
<keyword evidence="3" id="KW-1185">Reference proteome</keyword>
<sequence length="96" mass="10373">MAETSDTVAHLSAMFMSGVGERCRTRLLLSPTLAAPLHSPSSFRAHKPEEDTGGRRGFPRSVNSRSIYALVDSGVAGNFIDERMIKLQNIPVGEGD</sequence>
<evidence type="ECO:0000256" key="1">
    <source>
        <dbReference type="SAM" id="MobiDB-lite"/>
    </source>
</evidence>
<reference evidence="2 3" key="1">
    <citation type="submission" date="2024-06" db="EMBL/GenBank/DDBJ databases">
        <authorList>
            <person name="Pan Q."/>
            <person name="Wen M."/>
            <person name="Jouanno E."/>
            <person name="Zahm M."/>
            <person name="Klopp C."/>
            <person name="Cabau C."/>
            <person name="Louis A."/>
            <person name="Berthelot C."/>
            <person name="Parey E."/>
            <person name="Roest Crollius H."/>
            <person name="Montfort J."/>
            <person name="Robinson-Rechavi M."/>
            <person name="Bouchez O."/>
            <person name="Lampietro C."/>
            <person name="Lopez Roques C."/>
            <person name="Donnadieu C."/>
            <person name="Postlethwait J."/>
            <person name="Bobe J."/>
            <person name="Verreycken H."/>
            <person name="Guiguen Y."/>
        </authorList>
    </citation>
    <scope>NUCLEOTIDE SEQUENCE [LARGE SCALE GENOMIC DNA]</scope>
    <source>
        <strain evidence="2">Up_M1</strain>
        <tissue evidence="2">Testis</tissue>
    </source>
</reference>
<dbReference type="Proteomes" id="UP001557470">
    <property type="component" value="Unassembled WGS sequence"/>
</dbReference>
<dbReference type="EMBL" id="JAGEUA010000007">
    <property type="protein sequence ID" value="KAL0969761.1"/>
    <property type="molecule type" value="Genomic_DNA"/>
</dbReference>
<organism evidence="2 3">
    <name type="scientific">Umbra pygmaea</name>
    <name type="common">Eastern mudminnow</name>
    <dbReference type="NCBI Taxonomy" id="75934"/>
    <lineage>
        <taxon>Eukaryota</taxon>
        <taxon>Metazoa</taxon>
        <taxon>Chordata</taxon>
        <taxon>Craniata</taxon>
        <taxon>Vertebrata</taxon>
        <taxon>Euteleostomi</taxon>
        <taxon>Actinopterygii</taxon>
        <taxon>Neopterygii</taxon>
        <taxon>Teleostei</taxon>
        <taxon>Protacanthopterygii</taxon>
        <taxon>Esociformes</taxon>
        <taxon>Umbridae</taxon>
        <taxon>Umbra</taxon>
    </lineage>
</organism>
<protein>
    <submittedName>
        <fullName evidence="2">Uncharacterized protein</fullName>
    </submittedName>
</protein>
<accession>A0ABD0WVW8</accession>
<gene>
    <name evidence="2" type="ORF">UPYG_G00231930</name>
</gene>
<dbReference type="AlphaFoldDB" id="A0ABD0WVW8"/>
<comment type="caution">
    <text evidence="2">The sequence shown here is derived from an EMBL/GenBank/DDBJ whole genome shotgun (WGS) entry which is preliminary data.</text>
</comment>